<feature type="transmembrane region" description="Helical" evidence="2">
    <location>
        <begin position="307"/>
        <end position="326"/>
    </location>
</feature>
<dbReference type="AlphaFoldDB" id="A0A6B2FZK1"/>
<evidence type="ECO:0000259" key="3">
    <source>
        <dbReference type="Pfam" id="PF02517"/>
    </source>
</evidence>
<feature type="transmembrane region" description="Helical" evidence="2">
    <location>
        <begin position="100"/>
        <end position="122"/>
    </location>
</feature>
<name>A0A6B2FZK1_9LACO</name>
<organism evidence="4">
    <name type="scientific">Lactobacillus paragasseri</name>
    <dbReference type="NCBI Taxonomy" id="2107999"/>
    <lineage>
        <taxon>Bacteria</taxon>
        <taxon>Bacillati</taxon>
        <taxon>Bacillota</taxon>
        <taxon>Bacilli</taxon>
        <taxon>Lactobacillales</taxon>
        <taxon>Lactobacillaceae</taxon>
        <taxon>Lactobacillus</taxon>
    </lineage>
</organism>
<dbReference type="RefSeq" id="WP_162013910.1">
    <property type="nucleotide sequence ID" value="NZ_CAZZQF010000001.1"/>
</dbReference>
<keyword evidence="4" id="KW-0378">Hydrolase</keyword>
<keyword evidence="2" id="KW-0812">Transmembrane</keyword>
<feature type="transmembrane region" description="Helical" evidence="2">
    <location>
        <begin position="165"/>
        <end position="188"/>
    </location>
</feature>
<feature type="transmembrane region" description="Helical" evidence="2">
    <location>
        <begin position="134"/>
        <end position="153"/>
    </location>
</feature>
<feature type="domain" description="CAAX prenyl protease 2/Lysostaphin resistance protein A-like" evidence="3">
    <location>
        <begin position="254"/>
        <end position="343"/>
    </location>
</feature>
<gene>
    <name evidence="4" type="ORF">GWG61_03545</name>
</gene>
<feature type="transmembrane region" description="Helical" evidence="2">
    <location>
        <begin position="363"/>
        <end position="381"/>
    </location>
</feature>
<proteinExistence type="inferred from homology"/>
<comment type="similarity">
    <text evidence="1">Belongs to the UPF0177 family.</text>
</comment>
<dbReference type="Pfam" id="PF02517">
    <property type="entry name" value="Rce1-like"/>
    <property type="match status" value="1"/>
</dbReference>
<evidence type="ECO:0000256" key="1">
    <source>
        <dbReference type="ARBA" id="ARBA00009067"/>
    </source>
</evidence>
<feature type="transmembrane region" description="Helical" evidence="2">
    <location>
        <begin position="277"/>
        <end position="295"/>
    </location>
</feature>
<keyword evidence="4" id="KW-0645">Protease</keyword>
<keyword evidence="2" id="KW-1133">Transmembrane helix</keyword>
<keyword evidence="2" id="KW-0472">Membrane</keyword>
<protein>
    <submittedName>
        <fullName evidence="4">CPBP family intramembrane metalloprotease</fullName>
    </submittedName>
</protein>
<evidence type="ECO:0000313" key="4">
    <source>
        <dbReference type="EMBL" id="NDJ73588.1"/>
    </source>
</evidence>
<feature type="transmembrane region" description="Helical" evidence="2">
    <location>
        <begin position="200"/>
        <end position="221"/>
    </location>
</feature>
<dbReference type="GO" id="GO:0006508">
    <property type="term" value="P:proteolysis"/>
    <property type="evidence" value="ECO:0007669"/>
    <property type="project" value="UniProtKB-KW"/>
</dbReference>
<sequence length="406" mass="46721">MKEKARYALIAELVLSIIFYIFLYLNPGLRHQLWVQHNEVFLLIFFSPVLVLMLLLVLWQKKPPKVNTFNRWLMIIFWPLLSLGGWIELMNAVAKTWPQMGILVASVFLLIGLVWLVPFIIAIAGDVNWIIPRIILVFLMMENVMEASTLGHIPGNKFFNTIISTGLWAAVAYIILGCFLAQGWGYSFNFNLKFHRSINFSNSVLVFLIAFGIVDILWNAFGGQGNNLFSILFSYHADPMKFTLNSFSEAAEAGLMEEMNRYLMIIILLYALRKSKWQVPITIFISALFFGLLHFDNLGWQKLAPTVAQVTFAFGIGLFFAIVYLYTGKLWLTMLMHFFMDFLIFLQENGDQPGTWDGSMGEWLVAIISVVVPVCIYLWMISGKRRLVMQENSDRILQPLEQENMY</sequence>
<comment type="caution">
    <text evidence="4">The sequence shown here is derived from an EMBL/GenBank/DDBJ whole genome shotgun (WGS) entry which is preliminary data.</text>
</comment>
<reference evidence="4" key="1">
    <citation type="submission" date="2020-01" db="EMBL/GenBank/DDBJ databases">
        <title>Vaginal microbiome of pregnant Indian women: Insights into the genome of dominants Lactobacillus species.</title>
        <authorList>
            <person name="Das B."/>
            <person name="Mehta O."/>
            <person name="Ghosh T.S."/>
            <person name="Kothidar A."/>
            <person name="Gowtham M.R."/>
            <person name="Mitra R."/>
            <person name="Kshetrapal P."/>
            <person name="Wadhwa N."/>
            <person name="Thiruvengadam R."/>
            <person name="Nair G.B."/>
            <person name="Bhatnagar S."/>
            <person name="Das B."/>
        </authorList>
    </citation>
    <scope>NUCLEOTIDE SEQUENCE</scope>
    <source>
        <strain evidence="4">Indica</strain>
    </source>
</reference>
<dbReference type="EMBL" id="JAADJO010000005">
    <property type="protein sequence ID" value="NDJ73588.1"/>
    <property type="molecule type" value="Genomic_DNA"/>
</dbReference>
<evidence type="ECO:0000256" key="2">
    <source>
        <dbReference type="SAM" id="Phobius"/>
    </source>
</evidence>
<feature type="transmembrane region" description="Helical" evidence="2">
    <location>
        <begin position="40"/>
        <end position="60"/>
    </location>
</feature>
<feature type="transmembrane region" description="Helical" evidence="2">
    <location>
        <begin position="7"/>
        <end position="25"/>
    </location>
</feature>
<dbReference type="GO" id="GO:0080120">
    <property type="term" value="P:CAAX-box protein maturation"/>
    <property type="evidence" value="ECO:0007669"/>
    <property type="project" value="UniProtKB-ARBA"/>
</dbReference>
<dbReference type="GO" id="GO:0004175">
    <property type="term" value="F:endopeptidase activity"/>
    <property type="evidence" value="ECO:0007669"/>
    <property type="project" value="UniProtKB-ARBA"/>
</dbReference>
<dbReference type="InterPro" id="IPR003675">
    <property type="entry name" value="Rce1/LyrA-like_dom"/>
</dbReference>
<feature type="transmembrane region" description="Helical" evidence="2">
    <location>
        <begin position="72"/>
        <end position="94"/>
    </location>
</feature>
<keyword evidence="4" id="KW-0482">Metalloprotease</keyword>
<dbReference type="GO" id="GO:0008237">
    <property type="term" value="F:metallopeptidase activity"/>
    <property type="evidence" value="ECO:0007669"/>
    <property type="project" value="UniProtKB-KW"/>
</dbReference>
<accession>A0A6B2FZK1</accession>